<dbReference type="InterPro" id="IPR036909">
    <property type="entry name" value="Cyt_c-like_dom_sf"/>
</dbReference>
<feature type="signal peptide" evidence="7">
    <location>
        <begin position="1"/>
        <end position="28"/>
    </location>
</feature>
<dbReference type="PRINTS" id="PR00607">
    <property type="entry name" value="CYTCHROMECIE"/>
</dbReference>
<dbReference type="PANTHER" id="PTHR35008:SF8">
    <property type="entry name" value="ALCOHOL DEHYDROGENASE CYTOCHROME C SUBUNIT"/>
    <property type="match status" value="1"/>
</dbReference>
<evidence type="ECO:0000256" key="3">
    <source>
        <dbReference type="ARBA" id="ARBA00022723"/>
    </source>
</evidence>
<evidence type="ECO:0000256" key="1">
    <source>
        <dbReference type="ARBA" id="ARBA00022448"/>
    </source>
</evidence>
<keyword evidence="10" id="KW-1185">Reference proteome</keyword>
<dbReference type="InterPro" id="IPR002323">
    <property type="entry name" value="Cyt_CIE"/>
</dbReference>
<dbReference type="PROSITE" id="PS51007">
    <property type="entry name" value="CYTC"/>
    <property type="match status" value="2"/>
</dbReference>
<protein>
    <submittedName>
        <fullName evidence="9">C-type cytochrome</fullName>
    </submittedName>
</protein>
<feature type="chain" id="PRO_5045605106" evidence="7">
    <location>
        <begin position="29"/>
        <end position="313"/>
    </location>
</feature>
<name>A0ABT7QMH9_9GAMM</name>
<dbReference type="EMBL" id="JANQAO010000002">
    <property type="protein sequence ID" value="MDM5147615.1"/>
    <property type="molecule type" value="Genomic_DNA"/>
</dbReference>
<gene>
    <name evidence="9" type="ORF">NQX30_04425</name>
</gene>
<dbReference type="Proteomes" id="UP001168167">
    <property type="component" value="Unassembled WGS sequence"/>
</dbReference>
<dbReference type="Pfam" id="PF13442">
    <property type="entry name" value="Cytochrome_CBB3"/>
    <property type="match status" value="1"/>
</dbReference>
<accession>A0ABT7QMH9</accession>
<reference evidence="9" key="1">
    <citation type="submission" date="2022-08" db="EMBL/GenBank/DDBJ databases">
        <authorList>
            <person name="Dzunkova M."/>
            <person name="La Clair J."/>
            <person name="Tyml T."/>
            <person name="Doud D."/>
            <person name="Schulz F."/>
            <person name="Piquer S."/>
            <person name="Porcel Sanchis D."/>
            <person name="Osborn A."/>
            <person name="Robinson D."/>
            <person name="Louie K.B."/>
            <person name="Bowen B.P."/>
            <person name="Bowers R."/>
            <person name="Lee J."/>
            <person name="Arnau Llombart V."/>
            <person name="Diaz Villanueva W."/>
            <person name="Gosliner T."/>
            <person name="Northen T."/>
            <person name="Cheng J.-F."/>
            <person name="Burkart M.D."/>
            <person name="Woyke T."/>
        </authorList>
    </citation>
    <scope>NUCLEOTIDE SEQUENCE</scope>
    <source>
        <strain evidence="9">Df01</strain>
    </source>
</reference>
<evidence type="ECO:0000256" key="4">
    <source>
        <dbReference type="ARBA" id="ARBA00022982"/>
    </source>
</evidence>
<comment type="caution">
    <text evidence="9">The sequence shown here is derived from an EMBL/GenBank/DDBJ whole genome shotgun (WGS) entry which is preliminary data.</text>
</comment>
<feature type="domain" description="Cytochrome c" evidence="8">
    <location>
        <begin position="64"/>
        <end position="156"/>
    </location>
</feature>
<evidence type="ECO:0000256" key="2">
    <source>
        <dbReference type="ARBA" id="ARBA00022617"/>
    </source>
</evidence>
<evidence type="ECO:0000313" key="10">
    <source>
        <dbReference type="Proteomes" id="UP001168167"/>
    </source>
</evidence>
<organism evidence="9 10">
    <name type="scientific">Candidatus Doriopsillibacter californiensis</name>
    <dbReference type="NCBI Taxonomy" id="2970740"/>
    <lineage>
        <taxon>Bacteria</taxon>
        <taxon>Pseudomonadati</taxon>
        <taxon>Pseudomonadota</taxon>
        <taxon>Gammaproteobacteria</taxon>
        <taxon>Candidatus Tethybacterales</taxon>
        <taxon>Candidatus Persebacteraceae</taxon>
        <taxon>Candidatus Doriopsillibacter</taxon>
    </lineage>
</organism>
<dbReference type="SUPFAM" id="SSF46626">
    <property type="entry name" value="Cytochrome c"/>
    <property type="match status" value="2"/>
</dbReference>
<dbReference type="Gene3D" id="1.10.760.10">
    <property type="entry name" value="Cytochrome c-like domain"/>
    <property type="match status" value="2"/>
</dbReference>
<proteinExistence type="predicted"/>
<dbReference type="InterPro" id="IPR051459">
    <property type="entry name" value="Cytochrome_c-type_DH"/>
</dbReference>
<evidence type="ECO:0000256" key="7">
    <source>
        <dbReference type="SAM" id="SignalP"/>
    </source>
</evidence>
<sequence length="313" mass="33714">MMVRFAMYKFLNLCWIVVLSAVCLPTMAKDAGTYGLGRAATETDIAVWDIDVRFDGAGLPAGNGNVAQGEMLFDAKCSACHGDFGQGEGRWPPLAGGNDTLRHQGADGRPEKTVGSYWPYVPPLFDYIRRAMPYAAPKTLTDEETYALVAYVLRLNEIVGDNFTANAQSLPQIVMPNRDNFFFDPRPDSPNTACMEDCVDTGTLRLIESITGVTPSEHLGINKESSAEKIINVGAVHYKASCAVCHAAGVAGAPREGDSVEWKRRLQVGGEAALIDSVISGKGLMPPRGGGAHLSDEDITAAARYLIRLEKSN</sequence>
<evidence type="ECO:0000259" key="8">
    <source>
        <dbReference type="PROSITE" id="PS51007"/>
    </source>
</evidence>
<evidence type="ECO:0000313" key="9">
    <source>
        <dbReference type="EMBL" id="MDM5147615.1"/>
    </source>
</evidence>
<keyword evidence="7" id="KW-0732">Signal</keyword>
<reference evidence="9" key="2">
    <citation type="journal article" date="2023" name="Microbiome">
        <title>Synthase-selected sorting approach identifies a beta-lactone synthase in a nudibranch symbiotic bacterium.</title>
        <authorList>
            <person name="Dzunkova M."/>
            <person name="La Clair J.J."/>
            <person name="Tyml T."/>
            <person name="Doud D."/>
            <person name="Schulz F."/>
            <person name="Piquer-Esteban S."/>
            <person name="Porcel Sanchis D."/>
            <person name="Osborn A."/>
            <person name="Robinson D."/>
            <person name="Louie K.B."/>
            <person name="Bowen B.P."/>
            <person name="Bowers R.M."/>
            <person name="Lee J."/>
            <person name="Arnau V."/>
            <person name="Diaz-Villanueva W."/>
            <person name="Stepanauskas R."/>
            <person name="Gosliner T."/>
            <person name="Date S.V."/>
            <person name="Northen T.R."/>
            <person name="Cheng J.F."/>
            <person name="Burkart M.D."/>
            <person name="Woyke T."/>
        </authorList>
    </citation>
    <scope>NUCLEOTIDE SEQUENCE</scope>
    <source>
        <strain evidence="9">Df01</strain>
    </source>
</reference>
<keyword evidence="4" id="KW-0249">Electron transport</keyword>
<dbReference type="Pfam" id="PF00034">
    <property type="entry name" value="Cytochrom_C"/>
    <property type="match status" value="1"/>
</dbReference>
<keyword evidence="2 6" id="KW-0349">Heme</keyword>
<dbReference type="InterPro" id="IPR009056">
    <property type="entry name" value="Cyt_c-like_dom"/>
</dbReference>
<evidence type="ECO:0000256" key="5">
    <source>
        <dbReference type="ARBA" id="ARBA00023004"/>
    </source>
</evidence>
<keyword evidence="5 6" id="KW-0408">Iron</keyword>
<keyword evidence="3 6" id="KW-0479">Metal-binding</keyword>
<evidence type="ECO:0000256" key="6">
    <source>
        <dbReference type="PROSITE-ProRule" id="PRU00433"/>
    </source>
</evidence>
<keyword evidence="1" id="KW-0813">Transport</keyword>
<feature type="domain" description="Cytochrome c" evidence="8">
    <location>
        <begin position="229"/>
        <end position="310"/>
    </location>
</feature>
<dbReference type="PANTHER" id="PTHR35008">
    <property type="entry name" value="BLL4482 PROTEIN-RELATED"/>
    <property type="match status" value="1"/>
</dbReference>